<feature type="transmembrane region" description="Helical" evidence="4">
    <location>
        <begin position="6"/>
        <end position="25"/>
    </location>
</feature>
<evidence type="ECO:0000313" key="7">
    <source>
        <dbReference type="Proteomes" id="UP000682739"/>
    </source>
</evidence>
<dbReference type="GO" id="GO:0006508">
    <property type="term" value="P:proteolysis"/>
    <property type="evidence" value="ECO:0007669"/>
    <property type="project" value="UniProtKB-KW"/>
</dbReference>
<gene>
    <name evidence="6" type="ORF">J1N51_07025</name>
</gene>
<dbReference type="Proteomes" id="UP000682739">
    <property type="component" value="Chromosome"/>
</dbReference>
<reference evidence="6" key="1">
    <citation type="submission" date="2021-03" db="EMBL/GenBank/DDBJ databases">
        <title>Description of Psychrosphaera ytuae sp. nov. isolated from deep sea sediment of South China Sea.</title>
        <authorList>
            <person name="Zhang J."/>
            <person name="Xu X.-D."/>
        </authorList>
    </citation>
    <scope>NUCLEOTIDE SEQUENCE</scope>
    <source>
        <strain evidence="6">MTZ26</strain>
    </source>
</reference>
<feature type="region of interest" description="Disordered" evidence="3">
    <location>
        <begin position="58"/>
        <end position="85"/>
    </location>
</feature>
<protein>
    <submittedName>
        <fullName evidence="6">Clan AA aspartic protease</fullName>
    </submittedName>
</protein>
<evidence type="ECO:0000256" key="1">
    <source>
        <dbReference type="ARBA" id="ARBA00022801"/>
    </source>
</evidence>
<dbReference type="InterPro" id="IPR001995">
    <property type="entry name" value="Peptidase_A2_cat"/>
</dbReference>
<keyword evidence="4" id="KW-1133">Transmembrane helix</keyword>
<name>A0A975DDX0_9GAMM</name>
<dbReference type="InterPro" id="IPR011990">
    <property type="entry name" value="TPR-like_helical_dom_sf"/>
</dbReference>
<sequence>MNKTTIKSLVVALLISLSVIIYLLIERVTTQPEVLDHQTSISEQTSVDSQELIYSTSNNKRLTDNPKVNSLSQNSSPQSSTTQLTDALSQLPEMANTPYAQQIHQINQWLQQWPYEPLLLMRLGKLQGELGDFDEAASHLYEALQYAQSHEQTTRARTLLLYTLNRYGKDLALSNDWLTLESLYLQYQDTLLEQEGWGELAHKHANRLLDAKRYQELEYFIQEWSHVHAAKADLNHFSNQLSFAQELALSSSKAIPLRQWGAHYLVTVMINDNEVNLLIDTGASQTVLTQDAYNRMSQPLNPDEIRRQTFNTAGGKVEGAVLYPVEIKINDFVVYDTSIALLEFNVPYDGLLGMNFLSQFEFEIDQQGHLLFLTLPD</sequence>
<evidence type="ECO:0000256" key="2">
    <source>
        <dbReference type="PROSITE-ProRule" id="PRU00339"/>
    </source>
</evidence>
<dbReference type="AlphaFoldDB" id="A0A975DDX0"/>
<dbReference type="InterPro" id="IPR019734">
    <property type="entry name" value="TPR_rpt"/>
</dbReference>
<feature type="compositionally biased region" description="Low complexity" evidence="3">
    <location>
        <begin position="69"/>
        <end position="85"/>
    </location>
</feature>
<dbReference type="Gene3D" id="1.25.40.10">
    <property type="entry name" value="Tetratricopeptide repeat domain"/>
    <property type="match status" value="1"/>
</dbReference>
<dbReference type="KEGG" id="psym:J1N51_07025"/>
<keyword evidence="2" id="KW-0802">TPR repeat</keyword>
<keyword evidence="6" id="KW-0645">Protease</keyword>
<dbReference type="SUPFAM" id="SSF48452">
    <property type="entry name" value="TPR-like"/>
    <property type="match status" value="1"/>
</dbReference>
<dbReference type="CDD" id="cd05483">
    <property type="entry name" value="retropepsin_like_bacteria"/>
    <property type="match status" value="1"/>
</dbReference>
<dbReference type="PROSITE" id="PS50175">
    <property type="entry name" value="ASP_PROT_RETROV"/>
    <property type="match status" value="1"/>
</dbReference>
<dbReference type="InterPro" id="IPR011969">
    <property type="entry name" value="Clan_AA_Asp_peptidase_C"/>
</dbReference>
<dbReference type="Gene3D" id="2.40.70.10">
    <property type="entry name" value="Acid Proteases"/>
    <property type="match status" value="1"/>
</dbReference>
<keyword evidence="4" id="KW-0812">Transmembrane</keyword>
<accession>A0A975DDX0</accession>
<organism evidence="6 7">
    <name type="scientific">Psychrosphaera ytuae</name>
    <dbReference type="NCBI Taxonomy" id="2820710"/>
    <lineage>
        <taxon>Bacteria</taxon>
        <taxon>Pseudomonadati</taxon>
        <taxon>Pseudomonadota</taxon>
        <taxon>Gammaproteobacteria</taxon>
        <taxon>Alteromonadales</taxon>
        <taxon>Pseudoalteromonadaceae</taxon>
        <taxon>Psychrosphaera</taxon>
    </lineage>
</organism>
<feature type="repeat" description="TPR" evidence="2">
    <location>
        <begin position="117"/>
        <end position="150"/>
    </location>
</feature>
<evidence type="ECO:0000259" key="5">
    <source>
        <dbReference type="PROSITE" id="PS50175"/>
    </source>
</evidence>
<dbReference type="SUPFAM" id="SSF50630">
    <property type="entry name" value="Acid proteases"/>
    <property type="match status" value="1"/>
</dbReference>
<keyword evidence="4" id="KW-0472">Membrane</keyword>
<dbReference type="PROSITE" id="PS50005">
    <property type="entry name" value="TPR"/>
    <property type="match status" value="1"/>
</dbReference>
<evidence type="ECO:0000256" key="3">
    <source>
        <dbReference type="SAM" id="MobiDB-lite"/>
    </source>
</evidence>
<evidence type="ECO:0000313" key="6">
    <source>
        <dbReference type="EMBL" id="QTH65179.1"/>
    </source>
</evidence>
<dbReference type="InterPro" id="IPR034122">
    <property type="entry name" value="Retropepsin-like_bacterial"/>
</dbReference>
<dbReference type="EMBL" id="CP072110">
    <property type="protein sequence ID" value="QTH65179.1"/>
    <property type="molecule type" value="Genomic_DNA"/>
</dbReference>
<dbReference type="NCBIfam" id="TIGR02281">
    <property type="entry name" value="clan_AA_DTGA"/>
    <property type="match status" value="1"/>
</dbReference>
<proteinExistence type="predicted"/>
<dbReference type="Pfam" id="PF13975">
    <property type="entry name" value="gag-asp_proteas"/>
    <property type="match status" value="1"/>
</dbReference>
<dbReference type="InterPro" id="IPR021109">
    <property type="entry name" value="Peptidase_aspartic_dom_sf"/>
</dbReference>
<evidence type="ECO:0000256" key="4">
    <source>
        <dbReference type="SAM" id="Phobius"/>
    </source>
</evidence>
<dbReference type="GO" id="GO:0004190">
    <property type="term" value="F:aspartic-type endopeptidase activity"/>
    <property type="evidence" value="ECO:0007669"/>
    <property type="project" value="InterPro"/>
</dbReference>
<feature type="domain" description="Peptidase A2" evidence="5">
    <location>
        <begin position="275"/>
        <end position="356"/>
    </location>
</feature>
<keyword evidence="1" id="KW-0378">Hydrolase</keyword>
<dbReference type="RefSeq" id="WP_208833214.1">
    <property type="nucleotide sequence ID" value="NZ_CP072110.1"/>
</dbReference>
<keyword evidence="7" id="KW-1185">Reference proteome</keyword>